<gene>
    <name evidence="2" type="ORF">CC85DRAFT_282035</name>
</gene>
<dbReference type="RefSeq" id="XP_018282376.1">
    <property type="nucleotide sequence ID" value="XM_018421834.1"/>
</dbReference>
<accession>A0A0J0XXS8</accession>
<proteinExistence type="predicted"/>
<dbReference type="GO" id="GO:0000070">
    <property type="term" value="P:mitotic sister chromatid segregation"/>
    <property type="evidence" value="ECO:0007669"/>
    <property type="project" value="InterPro"/>
</dbReference>
<keyword evidence="3" id="KW-1185">Reference proteome</keyword>
<dbReference type="GO" id="GO:0000444">
    <property type="term" value="C:MIS12/MIND type complex"/>
    <property type="evidence" value="ECO:0007669"/>
    <property type="project" value="TreeGrafter"/>
</dbReference>
<name>A0A0J0XXS8_9TREE</name>
<organism evidence="2 3">
    <name type="scientific">Cutaneotrichosporon oleaginosum</name>
    <dbReference type="NCBI Taxonomy" id="879819"/>
    <lineage>
        <taxon>Eukaryota</taxon>
        <taxon>Fungi</taxon>
        <taxon>Dikarya</taxon>
        <taxon>Basidiomycota</taxon>
        <taxon>Agaricomycotina</taxon>
        <taxon>Tremellomycetes</taxon>
        <taxon>Trichosporonales</taxon>
        <taxon>Trichosporonaceae</taxon>
        <taxon>Cutaneotrichosporon</taxon>
    </lineage>
</organism>
<keyword evidence="1" id="KW-0175">Coiled coil</keyword>
<sequence>MQEQDQVPRITVERQVEWLRVQENANAALSQSLEDRLSTLPPIEARRLRPKLEAELNAIRDRMWEMAKPNLRVNGFNYEEYVETTEPFDEALDRTLWSLNSERVNWVGKVNNKRRTIPDQTAGVLEDMEVRRDGLTWAPSKEQEAELKQALEDAQKEVRTEDYPPPPRYGEVVDTFHKVIENLSELVETAPKQLERAERVHQVRDEISRLPV</sequence>
<dbReference type="OrthoDB" id="2135762at2759"/>
<dbReference type="AlphaFoldDB" id="A0A0J0XXS8"/>
<feature type="coiled-coil region" evidence="1">
    <location>
        <begin position="140"/>
        <end position="200"/>
    </location>
</feature>
<dbReference type="PANTHER" id="PTHR31749">
    <property type="entry name" value="KINETOCHORE-ASSOCIATED PROTEIN NSL1 HOMOLOG"/>
    <property type="match status" value="1"/>
</dbReference>
<dbReference type="EMBL" id="KQ087179">
    <property type="protein sequence ID" value="KLT45885.1"/>
    <property type="molecule type" value="Genomic_DNA"/>
</dbReference>
<dbReference type="InterPro" id="IPR013950">
    <property type="entry name" value="Mis14/Nsl1"/>
</dbReference>
<dbReference type="Proteomes" id="UP000053611">
    <property type="component" value="Unassembled WGS sequence"/>
</dbReference>
<evidence type="ECO:0000256" key="1">
    <source>
        <dbReference type="SAM" id="Coils"/>
    </source>
</evidence>
<evidence type="ECO:0000313" key="2">
    <source>
        <dbReference type="EMBL" id="KLT45885.1"/>
    </source>
</evidence>
<dbReference type="Pfam" id="PF08641">
    <property type="entry name" value="Mis14"/>
    <property type="match status" value="1"/>
</dbReference>
<dbReference type="STRING" id="879819.A0A0J0XXS8"/>
<dbReference type="PANTHER" id="PTHR31749:SF3">
    <property type="entry name" value="KINETOCHORE-ASSOCIATED PROTEIN NSL1 HOMOLOG"/>
    <property type="match status" value="1"/>
</dbReference>
<protein>
    <submittedName>
        <fullName evidence="2">Uncharacterized protein</fullName>
    </submittedName>
</protein>
<dbReference type="GeneID" id="28982437"/>
<reference evidence="2 3" key="1">
    <citation type="submission" date="2015-03" db="EMBL/GenBank/DDBJ databases">
        <title>Genomics and transcriptomics of the oil-accumulating basidiomycete yeast T. oleaginosus allow insights into substrate utilization and the diverse evolutionary trajectories of mating systems in fungi.</title>
        <authorList>
            <consortium name="DOE Joint Genome Institute"/>
            <person name="Kourist R."/>
            <person name="Kracht O."/>
            <person name="Bracharz F."/>
            <person name="Lipzen A."/>
            <person name="Nolan M."/>
            <person name="Ohm R."/>
            <person name="Grigoriev I."/>
            <person name="Sun S."/>
            <person name="Heitman J."/>
            <person name="Bruck T."/>
            <person name="Nowrousian M."/>
        </authorList>
    </citation>
    <scope>NUCLEOTIDE SEQUENCE [LARGE SCALE GENOMIC DNA]</scope>
    <source>
        <strain evidence="2 3">IBC0246</strain>
    </source>
</reference>
<evidence type="ECO:0000313" key="3">
    <source>
        <dbReference type="Proteomes" id="UP000053611"/>
    </source>
</evidence>